<protein>
    <submittedName>
        <fullName evidence="4">Retrovirus-related Pol polyprotein from transposon TNT 1-94</fullName>
    </submittedName>
</protein>
<reference evidence="5 6" key="1">
    <citation type="submission" date="2019-08" db="EMBL/GenBank/DDBJ databases">
        <title>Draft genome sequences of two oriental melons (Cucumis melo L. var makuwa).</title>
        <authorList>
            <person name="Kwon S.-Y."/>
        </authorList>
    </citation>
    <scope>NUCLEOTIDE SEQUENCE [LARGE SCALE GENOMIC DNA]</scope>
    <source>
        <strain evidence="6">cv. Chang Bougi</strain>
        <strain evidence="5">cv. SW 3</strain>
        <tissue evidence="4">Leaf</tissue>
    </source>
</reference>
<sequence>MCGDKKAFSELDESFCNTVKIGDNSTISVLKKGRVTIQTKGNSIHIISNVLFVPDLKTNLLSVGQLLEKEYELSIKDGVCRIQDVNMDLIAQVNMTANRMFPLYLQNTTHSCLSAKLKDVSWLWHFRYGHLNFGGLRTLQQKNMVIGLPQIVVPAEVCEECVASKQHRDPFPTGKS</sequence>
<comment type="caution">
    <text evidence="4">The sequence shown here is derived from an EMBL/GenBank/DDBJ whole genome shotgun (WGS) entry which is preliminary data.</text>
</comment>
<evidence type="ECO:0000313" key="3">
    <source>
        <dbReference type="EMBL" id="KAA0057220.1"/>
    </source>
</evidence>
<dbReference type="Proteomes" id="UP000321947">
    <property type="component" value="Unassembled WGS sequence"/>
</dbReference>
<dbReference type="Pfam" id="PF22936">
    <property type="entry name" value="Pol_BBD"/>
    <property type="match status" value="1"/>
</dbReference>
<evidence type="ECO:0000313" key="5">
    <source>
        <dbReference type="Proteomes" id="UP000321393"/>
    </source>
</evidence>
<dbReference type="OrthoDB" id="1739705at2759"/>
<evidence type="ECO:0000313" key="6">
    <source>
        <dbReference type="Proteomes" id="UP000321947"/>
    </source>
</evidence>
<evidence type="ECO:0000259" key="2">
    <source>
        <dbReference type="Pfam" id="PF22936"/>
    </source>
</evidence>
<dbReference type="Proteomes" id="UP000321393">
    <property type="component" value="Unassembled WGS sequence"/>
</dbReference>
<organism evidence="4 6">
    <name type="scientific">Cucumis melo var. makuwa</name>
    <name type="common">Oriental melon</name>
    <dbReference type="NCBI Taxonomy" id="1194695"/>
    <lineage>
        <taxon>Eukaryota</taxon>
        <taxon>Viridiplantae</taxon>
        <taxon>Streptophyta</taxon>
        <taxon>Embryophyta</taxon>
        <taxon>Tracheophyta</taxon>
        <taxon>Spermatophyta</taxon>
        <taxon>Magnoliopsida</taxon>
        <taxon>eudicotyledons</taxon>
        <taxon>Gunneridae</taxon>
        <taxon>Pentapetalae</taxon>
        <taxon>rosids</taxon>
        <taxon>fabids</taxon>
        <taxon>Cucurbitales</taxon>
        <taxon>Cucurbitaceae</taxon>
        <taxon>Benincaseae</taxon>
        <taxon>Cucumis</taxon>
    </lineage>
</organism>
<dbReference type="Pfam" id="PF13976">
    <property type="entry name" value="gag_pre-integrs"/>
    <property type="match status" value="1"/>
</dbReference>
<accession>A0A5D3D5F4</accession>
<dbReference type="InterPro" id="IPR054722">
    <property type="entry name" value="PolX-like_BBD"/>
</dbReference>
<dbReference type="EMBL" id="SSTE01007195">
    <property type="protein sequence ID" value="KAA0057220.1"/>
    <property type="molecule type" value="Genomic_DNA"/>
</dbReference>
<dbReference type="AlphaFoldDB" id="A0A5D3D5F4"/>
<gene>
    <name evidence="4" type="ORF">E5676_scaffold257G00450</name>
    <name evidence="3" type="ORF">E6C27_scaffold280G00540</name>
</gene>
<feature type="domain" description="GAG-pre-integrase" evidence="1">
    <location>
        <begin position="100"/>
        <end position="166"/>
    </location>
</feature>
<dbReference type="EMBL" id="SSTD01007479">
    <property type="protein sequence ID" value="TYK18742.1"/>
    <property type="molecule type" value="Genomic_DNA"/>
</dbReference>
<dbReference type="STRING" id="1194695.A0A5D3D5F4"/>
<name>A0A5D3D5F4_CUCMM</name>
<dbReference type="InterPro" id="IPR025724">
    <property type="entry name" value="GAG-pre-integrase_dom"/>
</dbReference>
<feature type="domain" description="Retrovirus-related Pol polyprotein from transposon TNT 1-94-like beta-barrel" evidence="2">
    <location>
        <begin position="1"/>
        <end position="71"/>
    </location>
</feature>
<evidence type="ECO:0000259" key="1">
    <source>
        <dbReference type="Pfam" id="PF13976"/>
    </source>
</evidence>
<evidence type="ECO:0000313" key="4">
    <source>
        <dbReference type="EMBL" id="TYK18742.1"/>
    </source>
</evidence>
<proteinExistence type="predicted"/>